<dbReference type="InterPro" id="IPR011990">
    <property type="entry name" value="TPR-like_helical_dom_sf"/>
</dbReference>
<feature type="compositionally biased region" description="Polar residues" evidence="21">
    <location>
        <begin position="206"/>
        <end position="216"/>
    </location>
</feature>
<dbReference type="SMART" id="SM00667">
    <property type="entry name" value="LisH"/>
    <property type="match status" value="1"/>
</dbReference>
<dbReference type="PANTHER" id="PTHR12601:SF10">
    <property type="entry name" value="CLUSTERED MITOCHONDRIA PROTEIN HOMOLOG"/>
    <property type="match status" value="1"/>
</dbReference>
<evidence type="ECO:0000256" key="3">
    <source>
        <dbReference type="ARBA" id="ARBA00022490"/>
    </source>
</evidence>
<feature type="repeat" description="WD" evidence="20">
    <location>
        <begin position="2548"/>
        <end position="2589"/>
    </location>
</feature>
<feature type="region of interest" description="Disordered" evidence="21">
    <location>
        <begin position="1172"/>
        <end position="1192"/>
    </location>
</feature>
<dbReference type="HAMAP" id="MF_03141">
    <property type="entry name" value="lis1"/>
    <property type="match status" value="1"/>
</dbReference>
<feature type="region of interest" description="Disordered" evidence="21">
    <location>
        <begin position="858"/>
        <end position="922"/>
    </location>
</feature>
<keyword evidence="2 18" id="KW-0217">Developmental protein</keyword>
<dbReference type="GO" id="GO:0051301">
    <property type="term" value="P:cell division"/>
    <property type="evidence" value="ECO:0007669"/>
    <property type="project" value="UniProtKB-KW"/>
</dbReference>
<dbReference type="InterPro" id="IPR025697">
    <property type="entry name" value="CLU_dom"/>
</dbReference>
<dbReference type="Gene3D" id="2.130.10.10">
    <property type="entry name" value="YVTN repeat-like/Quinoprotein amine dehydrogenase"/>
    <property type="match status" value="1"/>
</dbReference>
<dbReference type="InterPro" id="IPR043013">
    <property type="entry name" value="Znf_TRAF_N"/>
</dbReference>
<feature type="compositionally biased region" description="Acidic residues" evidence="21">
    <location>
        <begin position="880"/>
        <end position="899"/>
    </location>
</feature>
<proteinExistence type="inferred from homology"/>
<feature type="region of interest" description="Disordered" evidence="21">
    <location>
        <begin position="264"/>
        <end position="300"/>
    </location>
</feature>
<dbReference type="FunFam" id="1.20.960.30:FF:000002">
    <property type="entry name" value="Platelet-activating factor acetylhydrolase ib"/>
    <property type="match status" value="1"/>
</dbReference>
<feature type="region of interest" description="Disordered" evidence="21">
    <location>
        <begin position="183"/>
        <end position="216"/>
    </location>
</feature>
<dbReference type="FunFam" id="3.30.2280.10:FF:000002">
    <property type="entry name" value="Clustered mitochondria protein homolog"/>
    <property type="match status" value="1"/>
</dbReference>
<dbReference type="PROSITE" id="PS50145">
    <property type="entry name" value="ZF_TRAF"/>
    <property type="match status" value="1"/>
</dbReference>
<dbReference type="SUPFAM" id="SSF103107">
    <property type="entry name" value="Hypothetical protein c14orf129, hspc210"/>
    <property type="match status" value="1"/>
</dbReference>
<name>A0A2U9B7H3_SCOMX</name>
<feature type="compositionally biased region" description="Basic and acidic residues" evidence="21">
    <location>
        <begin position="1179"/>
        <end position="1192"/>
    </location>
</feature>
<dbReference type="EMBL" id="CP026246">
    <property type="protein sequence ID" value="AWO99809.1"/>
    <property type="molecule type" value="Genomic_DNA"/>
</dbReference>
<evidence type="ECO:0000256" key="16">
    <source>
        <dbReference type="ARBA" id="ARBA00023306"/>
    </source>
</evidence>
<dbReference type="InterPro" id="IPR056795">
    <property type="entry name" value="PAC1-like_LisH-like_dom"/>
</dbReference>
<dbReference type="PROSITE" id="PS50082">
    <property type="entry name" value="WD_REPEATS_2"/>
    <property type="match status" value="7"/>
</dbReference>
<keyword evidence="7 19" id="KW-0479">Metal-binding</keyword>
<keyword evidence="13 18" id="KW-0524">Neurogenesis</keyword>
<feature type="initiator methionine" description="Removed" evidence="18">
    <location>
        <position position="2445"/>
    </location>
</feature>
<keyword evidence="6 18" id="KW-0493">Microtubule</keyword>
<feature type="region of interest" description="Disordered" evidence="21">
    <location>
        <begin position="1024"/>
        <end position="1044"/>
    </location>
</feature>
<dbReference type="GO" id="GO:0005813">
    <property type="term" value="C:centrosome"/>
    <property type="evidence" value="ECO:0007669"/>
    <property type="project" value="UniProtKB-SubCell"/>
</dbReference>
<keyword evidence="9 19" id="KW-0863">Zinc-finger</keyword>
<dbReference type="Pfam" id="PF13236">
    <property type="entry name" value="CLU"/>
    <property type="match status" value="1"/>
</dbReference>
<feature type="repeat" description="WD" evidence="20">
    <location>
        <begin position="2590"/>
        <end position="2631"/>
    </location>
</feature>
<feature type="compositionally biased region" description="Basic and acidic residues" evidence="21">
    <location>
        <begin position="1243"/>
        <end position="1261"/>
    </location>
</feature>
<evidence type="ECO:0000256" key="18">
    <source>
        <dbReference type="HAMAP-Rule" id="MF_03141"/>
    </source>
</evidence>
<feature type="repeat" description="WD" evidence="20">
    <location>
        <begin position="2752"/>
        <end position="2777"/>
    </location>
</feature>
<dbReference type="InterPro" id="IPR017252">
    <property type="entry name" value="Dynein_regulator_LIS1"/>
</dbReference>
<gene>
    <name evidence="18" type="primary">PAFAH1B1</name>
    <name evidence="18" type="synonym">LIS1</name>
    <name evidence="25" type="ORF">SMAX5B_012304</name>
</gene>
<comment type="subunit">
    <text evidence="17">Can self-associate. Component of the cytosolic PAF-AH (I) heterotetrameric enzyme, which is composed of PAFAH1B1 (beta), PAFAH1B2 (alpha2) and PAFAH1B3 (alpha1) subunits. The catalytic activity of the enzyme resides in the alpha1 (PAFAH1B3) and alpha2 (PAFAH1B2) subunits, whereas the beta subunit (PAFAH1B1) has regulatory activity. Trimer formation is not essential for the catalytic activity. Interacts with dynein, dynactin, nde1 and ndel1.</text>
</comment>
<dbReference type="Pfam" id="PF24951">
    <property type="entry name" value="LisH_PAC1"/>
    <property type="match status" value="1"/>
</dbReference>
<feature type="domain" description="Clu" evidence="24">
    <location>
        <begin position="1642"/>
        <end position="1884"/>
    </location>
</feature>
<comment type="function">
    <text evidence="18">Positively regulates the activity of the minus-end directed microtubule motor protein dynein. May enhance dynein-mediated microtubule sliding by targeting dynein to the microtubule plus end. Required for several dynein- and microtubule-dependent processes such as the maintenance of Golgi integrity, the peripheral transport of microtubule fragments and the coupling of the nucleus and centrosome. May be required for proliferation of neuronal precursors and neuronal migration.</text>
</comment>
<sequence>MEQHTTLAGHTWRITKRLIQSPVDMSHRSRASKVRQHVHCDSCYSRRCRARVEASVCCAVIPCRLHCGALFHLCKEEDHLLLCPTVRVPCLNAGFGCPVQLPRSSQAAHLRVCPASVLCCTMDWLRWPTDDTNPHSNIALQENVLKENEEGQGEALDFAMALVDQSDLYGRLKMRPLYPELVEDEEEEEVKEEKKEETATGGFANGVTNNDANEGNSSCVNNVEETEQNRGGPVLGKEKLNLLEMMFSMERGACAVAQANLDNPKQNAVPGEMAQDKDTDKDGESCLPPDTSRSGHAPWQEGVLERLRQDLTPQEYNMYVVHHGRMLLNFGQIAACTPREKDFVYGSLEPIPVQTLRSFKVPDSYHYRQRVNLYDTTARAQSEPRGVDTSDLGVSEEAWFSDEAAATLLGYAEEEVMGHKISVSKGADGLYVDVGTQTHSFRSAPFKRKTTLAEVMVDRPQRLQLQLQAESVNSRHSRASCVFTFLCGHTFHRREFATHFRNVHSDIQTCLSGWFEQRCPLSYLGCTYSQRRFQPSTHKATVTYNQQLRTFNLRPTVVASLGDASQPQKERGGRTGGGEDSLSSLPYEVLCHMATFLDGLSLSQLALVSRLMRQVCSSLLQERGMVTLRWERKTYSHGGAKWRAKPVWEFSRLFSSVDSWHMSDIPPISAHLKHQGRRSRGDTRIHEKRFEQDTASSIQAVRRGSAMDAGRLEQQVASVERGIAFLRQEHRAMLTGLQLEIMHLKRRCHELSCELDSRFPDRNTAEEEAELAARCAAAERLLEDQQCMMVTVRGELRAGRARSSALGRSLREEERRFLEELKRRSHKITLLSRELQRQNATTSTLCHELHAARLKLFHQRQSNESAAEREEEETMRKDGEGEEDEEEEEEEDDDDEGEGSDWLLSPPPPDSPSQSEARHRRRVSLREEMVRACVPQERVTSPQRPLPMPDPALFLVPLRYRLLRLNRPIRMQDAEGMEDEWEDIEDSHLHSRITVLCTNCIMGNIIQCCQTLSRFFKCKDTPARGGPERSPLLSSEESDCYSPGLPHDPEDDLLTVSTGVTNPCLEPGHFLFPDIILSSSLGGDVTLVEPMVCLLVSEEEEGRGGGARVCEPGDEAQERSHAGRIRGYSEVETQTEMETQMGTEVQTQTESQAEVQTQTEMHVCDNETVQREVTTQRGTTKETAVDAEEKPEMPKQVDVLFEESGQVEENHIHEHSFQTEQSTEPKEEASADEVFELQQKNSADQEHADVAPTEHHTDKEGNIQCTSAMRTEHGADNTEEKEPERKSTKYGIDNMDVVENFDPAECRVDVTQQSSRDDEPMARCFWLLRMAQCASDKTEQLSIRDTVDLQEAGFTFRIQPPGTESFELQVSGQMLVAELHQVLMDHEVTCHRTRFSLQLGGVVLDSLTELRSVQGIQDGALIKLVEDSYSVRDARLHLRHVCDLLRSLDPADAYNGVNGSSLSYLTFYTRGDKDSETVGKRRASEKESVDCRPPEYVLPGCKDRPLTPLQPVRDDWKPLQCLRVLTTSSWNPPPGNRKMHGDLMYLNVLTMEDRELNITSSTRGFYLNQSTAFNFNPKPAAPKLLCHSLVELLSHVSPAFRKNFSALQKRRVQQHPYERFAAPFQVFAWTAPHGEHTLDCVRAEDTQTSHLGQDKHTAGQSRDWNEELQGCRELPRNSLQERLHRERSIFKTNSDFVAAATQGAAAIVDGNVVPINPGEAPHMQMFIWNNLFFSLGFDISEHYRPLGGNTAAHAAAICDLRGGQAYASVDTDGLHTLGTAVVDYRGIRVIAQTIVPGILEKNQEQSVVYGSNDYGETVSTHPRFLELLDKTSKPLRIQRHQVLDHNNIPVELCSGAETKGILGNDGRPYILDLLRTFPPDLNFQFSERLETGEEVPKECQSFGFPRRHRHSLASLRPELIEAFVQHRYELYVKMVAQGLRQVEEQGKATEQSEDLVCEPRTGDTAGADMEFQRRDVIVEACKAVGSVSDSCFDIRFNPDVCSPGVRFAPEFVEDVRRQRKLLWDAAAFLLSNQIPAVLRDCLDHTTMPMDGVTLTSVLHQQGVNVRYLGTLLRELHRAEEGGRLGHIERISISEVIIRSAKHVFKTYLQDVEPAAFSAAVSHFLNCLLSSSSCVHDSCSDELHSRRRSRRRRSHGSRVAMVTDSVWARLTPGELWSRIKTEAGDYYHYTIDSESIDEVIEKHGLQRISLLREIAIKTGIQVQLREYVFESRHRPAFGEEDVVNMFPVVKHLRPTATDATRLVQHAQVAVKQGLLKDGCELISQALTLFSSVCGVLHEDVCMCLRLLGRLSYISGEFADALSHQEKVVMSSERVQGIDHPQTIQDYTYLALYCCAGGQHWTALQLLYRARYLTLLVSGEDHPQVALLDSMLGLVLHGLMEYELSLKFLQNALNLTSKYRGATSLRLAHSTSPHPHLPKRERTAAAMVLSQRQRDELNRAIADYLRSNGYEEAYSTFKKEAEIDMNEEVDKKYAGLLEKKWTSVIRLQKKVMELESKLNEAKEEMTHGGPVGQKRDPKEWIPRPPERYALSGHRAPVTRVIFHPVFSVMVTASEDATIKVWDYEAGDFERTLKGHTDSVQDISFDQTGKLLASCSADMSIKLWDFQGFECIRTMHGHDHNVSSVAIMPNGDHIVSASRDKSIKMWEVATGYCVKTFTGHREWVRMVRPNQDGSLIASCSNDQTVRVWVVASKECKAELREHEHVVECIAWAPDSAHPTIQEATGSESKKSGKPGPFLLSGSRDKTIKMWDVSIGICLMTLVGHDNWVRGLLFHPGGRFILSCADDKTIRIWDYKNKRCMKTLCAHEHFVTSLDFHKTAPYVVTGSVDQTVKVWECR</sequence>
<evidence type="ECO:0000256" key="15">
    <source>
        <dbReference type="ARBA" id="ARBA00023212"/>
    </source>
</evidence>
<dbReference type="InterPro" id="IPR020472">
    <property type="entry name" value="WD40_PAC1"/>
</dbReference>
<dbReference type="GO" id="GO:0005737">
    <property type="term" value="C:cytoplasm"/>
    <property type="evidence" value="ECO:0007669"/>
    <property type="project" value="UniProtKB-UniRule"/>
</dbReference>
<feature type="domain" description="F-box" evidence="23">
    <location>
        <begin position="579"/>
        <end position="633"/>
    </location>
</feature>
<dbReference type="CDD" id="cd22101">
    <property type="entry name" value="F-box_FBXO30-like"/>
    <property type="match status" value="1"/>
</dbReference>
<evidence type="ECO:0000256" key="6">
    <source>
        <dbReference type="ARBA" id="ARBA00022701"/>
    </source>
</evidence>
<dbReference type="SUPFAM" id="SSF48452">
    <property type="entry name" value="TPR-like"/>
    <property type="match status" value="1"/>
</dbReference>
<evidence type="ECO:0000256" key="7">
    <source>
        <dbReference type="ARBA" id="ARBA00022723"/>
    </source>
</evidence>
<dbReference type="InterPro" id="IPR036322">
    <property type="entry name" value="WD40_repeat_dom_sf"/>
</dbReference>
<protein>
    <recommendedName>
        <fullName evidence="18">Lissencephaly-1 homolog</fullName>
    </recommendedName>
</protein>
<keyword evidence="26" id="KW-1185">Reference proteome</keyword>
<keyword evidence="5 18" id="KW-0132">Cell division</keyword>
<evidence type="ECO:0000256" key="1">
    <source>
        <dbReference type="ARBA" id="ARBA00022448"/>
    </source>
</evidence>
<dbReference type="PANTHER" id="PTHR12601">
    <property type="entry name" value="EUKARYOTIC TRANSLATION INITIATION FACTOR 3 SUBUNIT EIF-3"/>
    <property type="match status" value="1"/>
</dbReference>
<evidence type="ECO:0000256" key="10">
    <source>
        <dbReference type="ARBA" id="ARBA00022776"/>
    </source>
</evidence>
<feature type="compositionally biased region" description="Basic and acidic residues" evidence="21">
    <location>
        <begin position="1212"/>
        <end position="1229"/>
    </location>
</feature>
<dbReference type="GO" id="GO:0008270">
    <property type="term" value="F:zinc ion binding"/>
    <property type="evidence" value="ECO:0007669"/>
    <property type="project" value="UniProtKB-KW"/>
</dbReference>
<dbReference type="Proteomes" id="UP000246464">
    <property type="component" value="Chromosome 4"/>
</dbReference>
<organism evidence="25 26">
    <name type="scientific">Scophthalmus maximus</name>
    <name type="common">Turbot</name>
    <name type="synonym">Psetta maxima</name>
    <dbReference type="NCBI Taxonomy" id="52904"/>
    <lineage>
        <taxon>Eukaryota</taxon>
        <taxon>Metazoa</taxon>
        <taxon>Chordata</taxon>
        <taxon>Craniata</taxon>
        <taxon>Vertebrata</taxon>
        <taxon>Euteleostomi</taxon>
        <taxon>Actinopterygii</taxon>
        <taxon>Neopterygii</taxon>
        <taxon>Teleostei</taxon>
        <taxon>Neoteleostei</taxon>
        <taxon>Acanthomorphata</taxon>
        <taxon>Carangaria</taxon>
        <taxon>Pleuronectiformes</taxon>
        <taxon>Pleuronectoidei</taxon>
        <taxon>Scophthalmidae</taxon>
        <taxon>Scophthalmus</taxon>
    </lineage>
</organism>
<evidence type="ECO:0000256" key="9">
    <source>
        <dbReference type="ARBA" id="ARBA00022771"/>
    </source>
</evidence>
<evidence type="ECO:0000256" key="4">
    <source>
        <dbReference type="ARBA" id="ARBA00022574"/>
    </source>
</evidence>
<evidence type="ECO:0000313" key="25">
    <source>
        <dbReference type="EMBL" id="AWO99809.1"/>
    </source>
</evidence>
<feature type="compositionally biased region" description="Basic and acidic residues" evidence="21">
    <location>
        <begin position="274"/>
        <end position="284"/>
    </location>
</feature>
<evidence type="ECO:0000256" key="14">
    <source>
        <dbReference type="ARBA" id="ARBA00023054"/>
    </source>
</evidence>
<dbReference type="Gene3D" id="3.30.2280.10">
    <property type="entry name" value="Hypothetical protein (hspc210)"/>
    <property type="match status" value="1"/>
</dbReference>
<dbReference type="InterPro" id="IPR037190">
    <property type="entry name" value="LIS1_N"/>
</dbReference>
<dbReference type="Gene3D" id="1.25.40.10">
    <property type="entry name" value="Tetratricopeptide repeat domain"/>
    <property type="match status" value="1"/>
</dbReference>
<comment type="similarity">
    <text evidence="18">Belongs to the WD repeat LIS1/nudF family.</text>
</comment>
<evidence type="ECO:0000256" key="5">
    <source>
        <dbReference type="ARBA" id="ARBA00022618"/>
    </source>
</evidence>
<feature type="repeat" description="WD" evidence="20">
    <location>
        <begin position="2820"/>
        <end position="2854"/>
    </location>
</feature>
<feature type="region of interest" description="Disordered" evidence="21">
    <location>
        <begin position="1212"/>
        <end position="1263"/>
    </location>
</feature>
<keyword evidence="3 18" id="KW-0963">Cytoplasm</keyword>
<dbReference type="SMART" id="SM00320">
    <property type="entry name" value="WD40"/>
    <property type="match status" value="7"/>
</dbReference>
<evidence type="ECO:0000259" key="22">
    <source>
        <dbReference type="PROSITE" id="PS50145"/>
    </source>
</evidence>
<feature type="zinc finger region" description="TRAF-type" evidence="19">
    <location>
        <begin position="79"/>
        <end position="121"/>
    </location>
</feature>
<dbReference type="Gene3D" id="1.20.960.30">
    <property type="match status" value="1"/>
</dbReference>
<dbReference type="GO" id="GO:0051012">
    <property type="term" value="P:microtubule sliding"/>
    <property type="evidence" value="ECO:0007669"/>
    <property type="project" value="UniProtKB-UniRule"/>
</dbReference>
<dbReference type="SUPFAM" id="SSF81383">
    <property type="entry name" value="F-box domain"/>
    <property type="match status" value="1"/>
</dbReference>
<evidence type="ECO:0000313" key="26">
    <source>
        <dbReference type="Proteomes" id="UP000246464"/>
    </source>
</evidence>
<dbReference type="GO" id="GO:0005875">
    <property type="term" value="C:microtubule associated complex"/>
    <property type="evidence" value="ECO:0007669"/>
    <property type="project" value="UniProtKB-UniRule"/>
</dbReference>
<evidence type="ECO:0000259" key="24">
    <source>
        <dbReference type="PROSITE" id="PS51823"/>
    </source>
</evidence>
<evidence type="ECO:0000256" key="2">
    <source>
        <dbReference type="ARBA" id="ARBA00022473"/>
    </source>
</evidence>
<dbReference type="InterPro" id="IPR001810">
    <property type="entry name" value="F-box_dom"/>
</dbReference>
<dbReference type="InterPro" id="IPR023231">
    <property type="entry name" value="GSKIP_dom_sf"/>
</dbReference>
<dbReference type="GO" id="GO:0000132">
    <property type="term" value="P:establishment of mitotic spindle orientation"/>
    <property type="evidence" value="ECO:0007669"/>
    <property type="project" value="UniProtKB-UniRule"/>
</dbReference>
<feature type="region of interest" description="Disordered" evidence="21">
    <location>
        <begin position="1103"/>
        <end position="1123"/>
    </location>
</feature>
<comment type="subunit">
    <text evidence="18">Can self-associate. Interacts with dynein, dynactin, NDE1 and NDEL1.</text>
</comment>
<dbReference type="InterPro" id="IPR019775">
    <property type="entry name" value="WD40_repeat_CS"/>
</dbReference>
<dbReference type="GO" id="GO:0005874">
    <property type="term" value="C:microtubule"/>
    <property type="evidence" value="ECO:0007669"/>
    <property type="project" value="UniProtKB-KW"/>
</dbReference>
<dbReference type="Pfam" id="PF14916">
    <property type="entry name" value="CCDC92"/>
    <property type="match status" value="1"/>
</dbReference>
<keyword evidence="16 18" id="KW-0131">Cell cycle</keyword>
<keyword evidence="11 18" id="KW-0221">Differentiation</keyword>
<dbReference type="InterPro" id="IPR039496">
    <property type="entry name" value="CCDC92/74_N"/>
</dbReference>
<feature type="repeat" description="WD" evidence="20">
    <location>
        <begin position="2778"/>
        <end position="2819"/>
    </location>
</feature>
<reference evidence="25 26" key="1">
    <citation type="submission" date="2017-12" db="EMBL/GenBank/DDBJ databases">
        <title>Integrating genomic resources of turbot (Scophthalmus maximus) in depth evaluation of genetic and physical mapping variation across individuals.</title>
        <authorList>
            <person name="Martinez P."/>
        </authorList>
    </citation>
    <scope>NUCLEOTIDE SEQUENCE [LARGE SCALE GENOMIC DNA]</scope>
</reference>
<dbReference type="PROSITE" id="PS50294">
    <property type="entry name" value="WD_REPEATS_REGION"/>
    <property type="match status" value="6"/>
</dbReference>
<dbReference type="PROSITE" id="PS00678">
    <property type="entry name" value="WD_REPEATS_1"/>
    <property type="match status" value="4"/>
</dbReference>
<evidence type="ECO:0000256" key="20">
    <source>
        <dbReference type="PROSITE-ProRule" id="PRU00221"/>
    </source>
</evidence>
<dbReference type="InterPro" id="IPR027523">
    <property type="entry name" value="CLU_prot"/>
</dbReference>
<dbReference type="PROSITE" id="PS51823">
    <property type="entry name" value="CLU"/>
    <property type="match status" value="1"/>
</dbReference>
<comment type="subcellular location">
    <subcellularLocation>
        <location evidence="18">Cytoplasm</location>
        <location evidence="18">Cytoskeleton</location>
    </subcellularLocation>
    <subcellularLocation>
        <location evidence="18">Cytoplasm</location>
        <location evidence="18">Cytoskeleton</location>
        <location evidence="18">Microtubule organizing center</location>
        <location evidence="18">Centrosome</location>
    </subcellularLocation>
    <text evidence="18">Localizes to the plus end of microtubules and to the centrosome.</text>
</comment>
<dbReference type="Pfam" id="PF15966">
    <property type="entry name" value="F-box_4"/>
    <property type="match status" value="1"/>
</dbReference>
<keyword evidence="8" id="KW-0677">Repeat</keyword>
<dbReference type="GO" id="GO:0003729">
    <property type="term" value="F:mRNA binding"/>
    <property type="evidence" value="ECO:0007669"/>
    <property type="project" value="TreeGrafter"/>
</dbReference>
<evidence type="ECO:0000256" key="11">
    <source>
        <dbReference type="ARBA" id="ARBA00022782"/>
    </source>
</evidence>
<evidence type="ECO:0000256" key="13">
    <source>
        <dbReference type="ARBA" id="ARBA00022902"/>
    </source>
</evidence>
<dbReference type="CDD" id="cd00200">
    <property type="entry name" value="WD40"/>
    <property type="match status" value="1"/>
</dbReference>
<dbReference type="SUPFAM" id="SSF49599">
    <property type="entry name" value="TRAF domain-like"/>
    <property type="match status" value="1"/>
</dbReference>
<dbReference type="InterPro" id="IPR033646">
    <property type="entry name" value="CLU-central"/>
</dbReference>
<evidence type="ECO:0000256" key="12">
    <source>
        <dbReference type="ARBA" id="ARBA00022833"/>
    </source>
</evidence>
<evidence type="ECO:0000259" key="23">
    <source>
        <dbReference type="PROSITE" id="PS50181"/>
    </source>
</evidence>
<dbReference type="InterPro" id="IPR001680">
    <property type="entry name" value="WD40_rpt"/>
</dbReference>
<dbReference type="InterPro" id="IPR015943">
    <property type="entry name" value="WD40/YVTN_repeat-like_dom_sf"/>
</dbReference>
<comment type="domain">
    <text evidence="18">Dimerization mediated by the LisH domain may be required to activate dynein.</text>
</comment>
<dbReference type="InterPro" id="IPR006594">
    <property type="entry name" value="LisH"/>
</dbReference>
<feature type="domain" description="TRAF-type" evidence="22">
    <location>
        <begin position="79"/>
        <end position="121"/>
    </location>
</feature>
<dbReference type="PROSITE" id="PS50181">
    <property type="entry name" value="FBOX"/>
    <property type="match status" value="1"/>
</dbReference>
<keyword evidence="4 20" id="KW-0853">WD repeat</keyword>
<dbReference type="GO" id="GO:0048312">
    <property type="term" value="P:intracellular distribution of mitochondria"/>
    <property type="evidence" value="ECO:0007669"/>
    <property type="project" value="TreeGrafter"/>
</dbReference>
<keyword evidence="12 19" id="KW-0862">Zinc</keyword>
<accession>A0A2U9B7H3</accession>
<evidence type="ECO:0000256" key="17">
    <source>
        <dbReference type="ARBA" id="ARBA00046915"/>
    </source>
</evidence>
<evidence type="ECO:0000256" key="8">
    <source>
        <dbReference type="ARBA" id="ARBA00022737"/>
    </source>
</evidence>
<dbReference type="Pfam" id="PF15044">
    <property type="entry name" value="CLU_N"/>
    <property type="match status" value="1"/>
</dbReference>
<keyword evidence="1 18" id="KW-0813">Transport</keyword>
<keyword evidence="14 18" id="KW-0175">Coiled coil</keyword>
<dbReference type="InterPro" id="IPR036047">
    <property type="entry name" value="F-box-like_dom_sf"/>
</dbReference>
<dbReference type="CDD" id="cd15466">
    <property type="entry name" value="CLU-central"/>
    <property type="match status" value="1"/>
</dbReference>
<keyword evidence="15 18" id="KW-0206">Cytoskeleton</keyword>
<dbReference type="GO" id="GO:0030154">
    <property type="term" value="P:cell differentiation"/>
    <property type="evidence" value="ECO:0007669"/>
    <property type="project" value="UniProtKB-KW"/>
</dbReference>
<dbReference type="GO" id="GO:0070840">
    <property type="term" value="F:dynein complex binding"/>
    <property type="evidence" value="ECO:0007669"/>
    <property type="project" value="UniProtKB-UniRule"/>
</dbReference>
<feature type="repeat" description="WD" evidence="20">
    <location>
        <begin position="2632"/>
        <end position="2673"/>
    </location>
</feature>
<dbReference type="Pfam" id="PF15965">
    <property type="entry name" value="zf-TRAF_2"/>
    <property type="match status" value="1"/>
</dbReference>
<keyword evidence="10 18" id="KW-0498">Mitosis</keyword>
<dbReference type="STRING" id="52904.ENSSMAP00000031924"/>
<dbReference type="SUPFAM" id="SSF50978">
    <property type="entry name" value="WD40 repeat-like"/>
    <property type="match status" value="1"/>
</dbReference>
<dbReference type="PROSITE" id="PS50896">
    <property type="entry name" value="LISH"/>
    <property type="match status" value="1"/>
</dbReference>
<dbReference type="FunFam" id="2.130.10.10:FF:000038">
    <property type="entry name" value="Lissencephaly-1 homolog B"/>
    <property type="match status" value="1"/>
</dbReference>
<dbReference type="Gene3D" id="3.30.40.150">
    <property type="entry name" value="TRAF-like zinc-finger, N-terminal subdomain"/>
    <property type="match status" value="1"/>
</dbReference>
<feature type="coiled-coil region" evidence="18">
    <location>
        <begin position="709"/>
        <end position="754"/>
    </location>
</feature>
<dbReference type="InterPro" id="IPR001293">
    <property type="entry name" value="Znf_TRAF"/>
</dbReference>
<dbReference type="Pfam" id="PF00400">
    <property type="entry name" value="WD40"/>
    <property type="match status" value="7"/>
</dbReference>
<dbReference type="SUPFAM" id="SSF109925">
    <property type="entry name" value="Lissencephaly-1 protein (Lis-1, PAF-AH alpha) N-terminal domain"/>
    <property type="match status" value="1"/>
</dbReference>
<dbReference type="Pfam" id="PF12807">
    <property type="entry name" value="eIF3_p135"/>
    <property type="match status" value="1"/>
</dbReference>
<evidence type="ECO:0000256" key="21">
    <source>
        <dbReference type="SAM" id="MobiDB-lite"/>
    </source>
</evidence>
<dbReference type="GO" id="GO:0048854">
    <property type="term" value="P:brain morphogenesis"/>
    <property type="evidence" value="ECO:0007669"/>
    <property type="project" value="UniProtKB-ARBA"/>
</dbReference>
<dbReference type="InterPro" id="IPR028275">
    <property type="entry name" value="CLU_N"/>
</dbReference>
<dbReference type="PRINTS" id="PR00320">
    <property type="entry name" value="GPROTEINBRPT"/>
</dbReference>
<feature type="repeat" description="WD" evidence="20">
    <location>
        <begin position="2674"/>
        <end position="2715"/>
    </location>
</feature>
<evidence type="ECO:0000256" key="19">
    <source>
        <dbReference type="PROSITE-ProRule" id="PRU00207"/>
    </source>
</evidence>